<dbReference type="Pfam" id="PF08448">
    <property type="entry name" value="PAS_4"/>
    <property type="match status" value="1"/>
</dbReference>
<feature type="domain" description="PAC" evidence="6">
    <location>
        <begin position="166"/>
        <end position="218"/>
    </location>
</feature>
<dbReference type="SMART" id="SM00086">
    <property type="entry name" value="PAC"/>
    <property type="match status" value="1"/>
</dbReference>
<dbReference type="GO" id="GO:0071111">
    <property type="term" value="F:cyclic-guanylate-specific phosphodiesterase activity"/>
    <property type="evidence" value="ECO:0007669"/>
    <property type="project" value="UniProtKB-EC"/>
</dbReference>
<evidence type="ECO:0000256" key="5">
    <source>
        <dbReference type="SAM" id="Phobius"/>
    </source>
</evidence>
<dbReference type="EC" id="3.1.4.52" evidence="2"/>
<dbReference type="InterPro" id="IPR029787">
    <property type="entry name" value="Nucleotide_cyclase"/>
</dbReference>
<evidence type="ECO:0000256" key="4">
    <source>
        <dbReference type="ARBA" id="ARBA00051114"/>
    </source>
</evidence>
<dbReference type="PROSITE" id="PS50887">
    <property type="entry name" value="GGDEF"/>
    <property type="match status" value="1"/>
</dbReference>
<dbReference type="SUPFAM" id="SSF55785">
    <property type="entry name" value="PYP-like sensor domain (PAS domain)"/>
    <property type="match status" value="1"/>
</dbReference>
<dbReference type="NCBIfam" id="TIGR00229">
    <property type="entry name" value="sensory_box"/>
    <property type="match status" value="1"/>
</dbReference>
<proteinExistence type="predicted"/>
<dbReference type="NCBIfam" id="TIGR00254">
    <property type="entry name" value="GGDEF"/>
    <property type="match status" value="1"/>
</dbReference>
<dbReference type="SUPFAM" id="SSF141868">
    <property type="entry name" value="EAL domain-like"/>
    <property type="match status" value="1"/>
</dbReference>
<dbReference type="OrthoDB" id="1316910at2"/>
<dbReference type="InterPro" id="IPR035919">
    <property type="entry name" value="EAL_sf"/>
</dbReference>
<evidence type="ECO:0000256" key="2">
    <source>
        <dbReference type="ARBA" id="ARBA00012282"/>
    </source>
</evidence>
<evidence type="ECO:0000313" key="10">
    <source>
        <dbReference type="Proteomes" id="UP000002383"/>
    </source>
</evidence>
<evidence type="ECO:0000256" key="1">
    <source>
        <dbReference type="ARBA" id="ARBA00001946"/>
    </source>
</evidence>
<dbReference type="RefSeq" id="WP_012637469.1">
    <property type="nucleotide sequence ID" value="NC_011901.1"/>
</dbReference>
<dbReference type="SMART" id="SM00052">
    <property type="entry name" value="EAL"/>
    <property type="match status" value="1"/>
</dbReference>
<keyword evidence="10" id="KW-1185">Reference proteome</keyword>
<evidence type="ECO:0000259" key="8">
    <source>
        <dbReference type="PROSITE" id="PS50887"/>
    </source>
</evidence>
<dbReference type="Pfam" id="PF00563">
    <property type="entry name" value="EAL"/>
    <property type="match status" value="1"/>
</dbReference>
<gene>
    <name evidence="9" type="ordered locus">Tgr7_0890</name>
</gene>
<dbReference type="Gene3D" id="3.20.20.450">
    <property type="entry name" value="EAL domain"/>
    <property type="match status" value="1"/>
</dbReference>
<sequence precursor="true">MPVRFPGTIRSLRSPLARAGLLSSLVPWGQALGADLSGQIQGTADVWLWPLILGGFLALLFASLGIYNRALRRQVAQQTRALREANTTLRSERDFSQSIIQASPAFFVAIDTRHRVRMMNPAMLRALDRSAREVRDRPFADLCVPADEQEALHAVFQHMLRTGHPIQHESHVVARDGERLLVEWHGNTVRNGQGQVEYFFALGLDITERRRTQAQLEHIAHYDLLTGLPNRTLLQNRISHALDVARRRDRQVAILFLDLDRFKVVNDSLGHAYGDELLRQVSDRLRRRLREEDTLARWGGDEFIVLVDEVDDPQGLSLLAEGILAELAEPYRLSNGQEVFVGGSIGISLYPQDGRSAEQLIMKADTAMYQAKDQGRSNYQFYTSALTLAANDRLALETSLRHALEREEFTLHYQPRVRTQDDVMIGMEALVRWHHPDKGLTAPDAFIPMAEETGLITPLGLWVLRTACRQAQTWMRLYGEPIHMAVNLSMRQLRQPDLVSQIDAILRDTGLPASSLELELTESVLMAGDGHTLTALAELKALGVRLAIDDFGTGYSSLAYLKRLPIDALKIDRSFVSDIPHDASDMAIASTIIAMARTLGLEVVAEGVETPEQLAFLKKEGCDSYQGFGFSPPVDAQAMTLWLDGLAREHRIARA</sequence>
<dbReference type="AlphaFoldDB" id="B8GNC0"/>
<feature type="transmembrane region" description="Helical" evidence="5">
    <location>
        <begin position="47"/>
        <end position="67"/>
    </location>
</feature>
<dbReference type="HOGENOM" id="CLU_000445_70_34_6"/>
<dbReference type="Pfam" id="PF00990">
    <property type="entry name" value="GGDEF"/>
    <property type="match status" value="1"/>
</dbReference>
<dbReference type="Gene3D" id="3.30.70.270">
    <property type="match status" value="1"/>
</dbReference>
<dbReference type="GO" id="GO:0071732">
    <property type="term" value="P:cellular response to nitric oxide"/>
    <property type="evidence" value="ECO:0007669"/>
    <property type="project" value="UniProtKB-ARBA"/>
</dbReference>
<dbReference type="InterPro" id="IPR000700">
    <property type="entry name" value="PAS-assoc_C"/>
</dbReference>
<keyword evidence="3" id="KW-0973">c-di-GMP</keyword>
<evidence type="ECO:0000313" key="9">
    <source>
        <dbReference type="EMBL" id="ACL71981.1"/>
    </source>
</evidence>
<comment type="cofactor">
    <cofactor evidence="1">
        <name>Mg(2+)</name>
        <dbReference type="ChEBI" id="CHEBI:18420"/>
    </cofactor>
</comment>
<evidence type="ECO:0000259" key="7">
    <source>
        <dbReference type="PROSITE" id="PS50883"/>
    </source>
</evidence>
<dbReference type="FunFam" id="3.20.20.450:FF:000001">
    <property type="entry name" value="Cyclic di-GMP phosphodiesterase yahA"/>
    <property type="match status" value="1"/>
</dbReference>
<name>B8GNC0_THISH</name>
<dbReference type="SMART" id="SM00091">
    <property type="entry name" value="PAS"/>
    <property type="match status" value="1"/>
</dbReference>
<keyword evidence="5" id="KW-0812">Transmembrane</keyword>
<feature type="domain" description="GGDEF" evidence="8">
    <location>
        <begin position="250"/>
        <end position="384"/>
    </location>
</feature>
<dbReference type="InterPro" id="IPR035965">
    <property type="entry name" value="PAS-like_dom_sf"/>
</dbReference>
<dbReference type="InterPro" id="IPR001610">
    <property type="entry name" value="PAC"/>
</dbReference>
<dbReference type="CDD" id="cd01949">
    <property type="entry name" value="GGDEF"/>
    <property type="match status" value="1"/>
</dbReference>
<dbReference type="InterPro" id="IPR052155">
    <property type="entry name" value="Biofilm_reg_signaling"/>
</dbReference>
<dbReference type="FunFam" id="3.30.70.270:FF:000001">
    <property type="entry name" value="Diguanylate cyclase domain protein"/>
    <property type="match status" value="1"/>
</dbReference>
<dbReference type="InterPro" id="IPR000014">
    <property type="entry name" value="PAS"/>
</dbReference>
<comment type="catalytic activity">
    <reaction evidence="4">
        <text>3',3'-c-di-GMP + H2O = 5'-phosphoguanylyl(3'-&gt;5')guanosine + H(+)</text>
        <dbReference type="Rhea" id="RHEA:24902"/>
        <dbReference type="ChEBI" id="CHEBI:15377"/>
        <dbReference type="ChEBI" id="CHEBI:15378"/>
        <dbReference type="ChEBI" id="CHEBI:58754"/>
        <dbReference type="ChEBI" id="CHEBI:58805"/>
        <dbReference type="EC" id="3.1.4.52"/>
    </reaction>
    <physiologicalReaction direction="left-to-right" evidence="4">
        <dbReference type="Rhea" id="RHEA:24903"/>
    </physiologicalReaction>
</comment>
<organism evidence="9 10">
    <name type="scientific">Thioalkalivibrio sulfidiphilus (strain HL-EbGR7)</name>
    <dbReference type="NCBI Taxonomy" id="396588"/>
    <lineage>
        <taxon>Bacteria</taxon>
        <taxon>Pseudomonadati</taxon>
        <taxon>Pseudomonadota</taxon>
        <taxon>Gammaproteobacteria</taxon>
        <taxon>Chromatiales</taxon>
        <taxon>Ectothiorhodospiraceae</taxon>
        <taxon>Thioalkalivibrio</taxon>
    </lineage>
</organism>
<dbReference type="InterPro" id="IPR043128">
    <property type="entry name" value="Rev_trsase/Diguanyl_cyclase"/>
</dbReference>
<dbReference type="Proteomes" id="UP000002383">
    <property type="component" value="Chromosome"/>
</dbReference>
<dbReference type="EMBL" id="CP001339">
    <property type="protein sequence ID" value="ACL71981.1"/>
    <property type="molecule type" value="Genomic_DNA"/>
</dbReference>
<reference evidence="9 10" key="1">
    <citation type="journal article" date="2011" name="Stand. Genomic Sci.">
        <title>Complete genome sequence of 'Thioalkalivibrio sulfidophilus' HL-EbGr7.</title>
        <authorList>
            <person name="Muyzer G."/>
            <person name="Sorokin D.Y."/>
            <person name="Mavromatis K."/>
            <person name="Lapidus A."/>
            <person name="Clum A."/>
            <person name="Ivanova N."/>
            <person name="Pati A."/>
            <person name="d'Haeseleer P."/>
            <person name="Woyke T."/>
            <person name="Kyrpides N.C."/>
        </authorList>
    </citation>
    <scope>NUCLEOTIDE SEQUENCE [LARGE SCALE GENOMIC DNA]</scope>
    <source>
        <strain evidence="9 10">HL-EbGR7</strain>
    </source>
</reference>
<dbReference type="eggNOG" id="COG5001">
    <property type="taxonomic scope" value="Bacteria"/>
</dbReference>
<dbReference type="SUPFAM" id="SSF55073">
    <property type="entry name" value="Nucleotide cyclase"/>
    <property type="match status" value="1"/>
</dbReference>
<keyword evidence="5" id="KW-1133">Transmembrane helix</keyword>
<dbReference type="SMART" id="SM00267">
    <property type="entry name" value="GGDEF"/>
    <property type="match status" value="1"/>
</dbReference>
<dbReference type="InterPro" id="IPR000160">
    <property type="entry name" value="GGDEF_dom"/>
</dbReference>
<dbReference type="PROSITE" id="PS50883">
    <property type="entry name" value="EAL"/>
    <property type="match status" value="1"/>
</dbReference>
<dbReference type="InterPro" id="IPR013656">
    <property type="entry name" value="PAS_4"/>
</dbReference>
<dbReference type="InterPro" id="IPR001633">
    <property type="entry name" value="EAL_dom"/>
</dbReference>
<dbReference type="CDD" id="cd01948">
    <property type="entry name" value="EAL"/>
    <property type="match status" value="1"/>
</dbReference>
<dbReference type="KEGG" id="tgr:Tgr7_0890"/>
<dbReference type="PANTHER" id="PTHR44757:SF2">
    <property type="entry name" value="BIOFILM ARCHITECTURE MAINTENANCE PROTEIN MBAA"/>
    <property type="match status" value="1"/>
</dbReference>
<dbReference type="STRING" id="396588.Tgr7_0890"/>
<protein>
    <recommendedName>
        <fullName evidence="2">cyclic-guanylate-specific phosphodiesterase</fullName>
        <ecNumber evidence="2">3.1.4.52</ecNumber>
    </recommendedName>
</protein>
<dbReference type="PANTHER" id="PTHR44757">
    <property type="entry name" value="DIGUANYLATE CYCLASE DGCP"/>
    <property type="match status" value="1"/>
</dbReference>
<accession>B8GNC0</accession>
<keyword evidence="5" id="KW-0472">Membrane</keyword>
<feature type="domain" description="EAL" evidence="7">
    <location>
        <begin position="393"/>
        <end position="647"/>
    </location>
</feature>
<dbReference type="PROSITE" id="PS50113">
    <property type="entry name" value="PAC"/>
    <property type="match status" value="1"/>
</dbReference>
<dbReference type="Gene3D" id="3.30.450.20">
    <property type="entry name" value="PAS domain"/>
    <property type="match status" value="1"/>
</dbReference>
<evidence type="ECO:0000256" key="3">
    <source>
        <dbReference type="ARBA" id="ARBA00022636"/>
    </source>
</evidence>
<dbReference type="CDD" id="cd00130">
    <property type="entry name" value="PAS"/>
    <property type="match status" value="1"/>
</dbReference>
<evidence type="ECO:0000259" key="6">
    <source>
        <dbReference type="PROSITE" id="PS50113"/>
    </source>
</evidence>